<organism evidence="1 2">
    <name type="scientific">Hyphodiscus hymeniophilus</name>
    <dbReference type="NCBI Taxonomy" id="353542"/>
    <lineage>
        <taxon>Eukaryota</taxon>
        <taxon>Fungi</taxon>
        <taxon>Dikarya</taxon>
        <taxon>Ascomycota</taxon>
        <taxon>Pezizomycotina</taxon>
        <taxon>Leotiomycetes</taxon>
        <taxon>Helotiales</taxon>
        <taxon>Hyphodiscaceae</taxon>
        <taxon>Hyphodiscus</taxon>
    </lineage>
</organism>
<proteinExistence type="predicted"/>
<dbReference type="PANTHER" id="PTHR37540:SF5">
    <property type="entry name" value="TRANSCRIPTION FACTOR DOMAIN-CONTAINING PROTEIN"/>
    <property type="match status" value="1"/>
</dbReference>
<dbReference type="Proteomes" id="UP000785200">
    <property type="component" value="Unassembled WGS sequence"/>
</dbReference>
<dbReference type="InterPro" id="IPR021858">
    <property type="entry name" value="Fun_TF"/>
</dbReference>
<comment type="caution">
    <text evidence="1">The sequence shown here is derived from an EMBL/GenBank/DDBJ whole genome shotgun (WGS) entry which is preliminary data.</text>
</comment>
<reference evidence="1" key="1">
    <citation type="submission" date="2019-07" db="EMBL/GenBank/DDBJ databases">
        <title>Hyphodiscus hymeniophilus genome sequencing and assembly.</title>
        <authorList>
            <person name="Kramer G."/>
            <person name="Nodwell J."/>
        </authorList>
    </citation>
    <scope>NUCLEOTIDE SEQUENCE</scope>
    <source>
        <strain evidence="1">ATCC 34498</strain>
    </source>
</reference>
<dbReference type="AlphaFoldDB" id="A0A9P6VP98"/>
<gene>
    <name evidence="1" type="ORF">D0Z07_2595</name>
</gene>
<evidence type="ECO:0000313" key="1">
    <source>
        <dbReference type="EMBL" id="KAG0651154.1"/>
    </source>
</evidence>
<dbReference type="Pfam" id="PF11951">
    <property type="entry name" value="Fungal_trans_2"/>
    <property type="match status" value="1"/>
</dbReference>
<protein>
    <submittedName>
        <fullName evidence="1">Uncharacterized protein</fullName>
    </submittedName>
</protein>
<evidence type="ECO:0000313" key="2">
    <source>
        <dbReference type="Proteomes" id="UP000785200"/>
    </source>
</evidence>
<dbReference type="EMBL" id="VNKQ01000005">
    <property type="protein sequence ID" value="KAG0651154.1"/>
    <property type="molecule type" value="Genomic_DNA"/>
</dbReference>
<dbReference type="PANTHER" id="PTHR37540">
    <property type="entry name" value="TRANSCRIPTION FACTOR (ACR-2), PUTATIVE-RELATED-RELATED"/>
    <property type="match status" value="1"/>
</dbReference>
<keyword evidence="2" id="KW-1185">Reference proteome</keyword>
<sequence length="291" mass="31852">MSGRIDPFGVLPTKQSPRVHALIYHWVNTLSLFPTMIHSQYCTNKCWLSTAMANPPLFNATLYVASAHLNGLYGQRQSSESMYYKLETIKVLNDALMDPALKTADETIAAVLLLANITGIIGEPGEVDAHLAGLQKMVNLRGGIKSFPVGGVFLHMLCTTNHLSAVLSEDQILVPPTGIPYQPAFSRSPSPVPSIPSFSPILSSLDTPSTSRSIVEESPLLKTFAIECGFHSTLVDVFHDIGFLYSVVDAFTRRLLPSFRKEFEVLTSEIEKQSLHGSCASDEGGWEGQQR</sequence>
<name>A0A9P6VP98_9HELO</name>
<accession>A0A9P6VP98</accession>
<dbReference type="OrthoDB" id="4159781at2759"/>